<evidence type="ECO:0000256" key="1">
    <source>
        <dbReference type="SAM" id="SignalP"/>
    </source>
</evidence>
<name>A0A538STA8_UNCEI</name>
<evidence type="ECO:0008006" key="4">
    <source>
        <dbReference type="Google" id="ProtNLM"/>
    </source>
</evidence>
<gene>
    <name evidence="2" type="ORF">E6K74_05650</name>
</gene>
<feature type="chain" id="PRO_5022026257" description="Penicillin-binding protein activator LpoB" evidence="1">
    <location>
        <begin position="18"/>
        <end position="237"/>
    </location>
</feature>
<comment type="caution">
    <text evidence="2">The sequence shown here is derived from an EMBL/GenBank/DDBJ whole genome shotgun (WGS) entry which is preliminary data.</text>
</comment>
<dbReference type="AlphaFoldDB" id="A0A538STA8"/>
<reference evidence="2 3" key="1">
    <citation type="journal article" date="2019" name="Nat. Microbiol.">
        <title>Mediterranean grassland soil C-N compound turnover is dependent on rainfall and depth, and is mediated by genomically divergent microorganisms.</title>
        <authorList>
            <person name="Diamond S."/>
            <person name="Andeer P.F."/>
            <person name="Li Z."/>
            <person name="Crits-Christoph A."/>
            <person name="Burstein D."/>
            <person name="Anantharaman K."/>
            <person name="Lane K.R."/>
            <person name="Thomas B.C."/>
            <person name="Pan C."/>
            <person name="Northen T.R."/>
            <person name="Banfield J.F."/>
        </authorList>
    </citation>
    <scope>NUCLEOTIDE SEQUENCE [LARGE SCALE GENOMIC DNA]</scope>
    <source>
        <strain evidence="2">WS_4</strain>
    </source>
</reference>
<protein>
    <recommendedName>
        <fullName evidence="4">Penicillin-binding protein activator LpoB</fullName>
    </recommendedName>
</protein>
<keyword evidence="1" id="KW-0732">Signal</keyword>
<evidence type="ECO:0000313" key="3">
    <source>
        <dbReference type="Proteomes" id="UP000319829"/>
    </source>
</evidence>
<evidence type="ECO:0000313" key="2">
    <source>
        <dbReference type="EMBL" id="TMQ54581.1"/>
    </source>
</evidence>
<sequence>MKTNPFIHFTALALAFAWTIALNPMTGIARAEKKPEAKPEVKLDAPASTKALRVAVLPVVNTSGEEDVVKIMEDVLNERFKDVDRSRAMFLMPEDVERILSDANSLDRVLRLSDRWSKTGTVDSTAFQGLDSVLIADTVLLIKVSEWETKRFHNIGEGQSNTTIGIHFALYSIRTGKKVWGKDVREQRFAREIDASAGMVGYDETGRIQTAKATDPPRVHDVASDLIRDALKKFPTK</sequence>
<accession>A0A538STA8</accession>
<dbReference type="EMBL" id="VBOU01000064">
    <property type="protein sequence ID" value="TMQ54581.1"/>
    <property type="molecule type" value="Genomic_DNA"/>
</dbReference>
<dbReference type="Gene3D" id="3.40.50.10610">
    <property type="entry name" value="ABC-type transport auxiliary lipoprotein component"/>
    <property type="match status" value="1"/>
</dbReference>
<proteinExistence type="predicted"/>
<dbReference type="Proteomes" id="UP000319829">
    <property type="component" value="Unassembled WGS sequence"/>
</dbReference>
<organism evidence="2 3">
    <name type="scientific">Eiseniibacteriota bacterium</name>
    <dbReference type="NCBI Taxonomy" id="2212470"/>
    <lineage>
        <taxon>Bacteria</taxon>
        <taxon>Candidatus Eiseniibacteriota</taxon>
    </lineage>
</organism>
<feature type="signal peptide" evidence="1">
    <location>
        <begin position="1"/>
        <end position="17"/>
    </location>
</feature>